<dbReference type="Gene3D" id="3.40.50.1820">
    <property type="entry name" value="alpha/beta hydrolase"/>
    <property type="match status" value="1"/>
</dbReference>
<evidence type="ECO:0000256" key="1">
    <source>
        <dbReference type="ARBA" id="ARBA00005964"/>
    </source>
</evidence>
<accession>A0A0F7FA18</accession>
<evidence type="ECO:0000259" key="6">
    <source>
        <dbReference type="Pfam" id="PF00135"/>
    </source>
</evidence>
<evidence type="ECO:0000256" key="3">
    <source>
        <dbReference type="ARBA" id="ARBA00023157"/>
    </source>
</evidence>
<dbReference type="PATRIC" id="fig|1333534.5.peg.2985"/>
<proteinExistence type="inferred from homology"/>
<sequence length="488" mass="52458">MREPEAATIYGKVRGIQDHGINIWRGIPFAAPPAGERRFRAPEPPASWDGVRDCFAYGPVCHQPPDRKGTRFPEEAPVYDEDCLYLNVWAPAGAESLPVMVWIHGGTFLTGAGSQPLFDGAALALSGNVVVVSVNYRLGPFGFLHLAPLGNGYSSNVGLLDQIAALEWIRGNIAGFGGDPQRVTVFGESAGSMSIAALLAMPAARGLLTGAIMQSGPSQAFRPEQGEAVALALLAELGIDRANAGKLLELPAEAIMEAAGRLVQRLTGGSPAMIFQPVIDPLTLPEEPIRAVANGSAAGIPLLIGTNRHEGHYFFREDTQVPAIEESLKALQQALGTPDLSGLAAHYPANWEGPAGILTDLFFWGGAIAFVESQLEHGSVYMYRFDWGVEEHPLLTRAVHTAEIPYVFGNMSHLRRLGLAISPAMKSLSSAMQSAWTSFAHQGSPDTGKLPWPEYGLTERATLIFDETACVVKDPDPEKRRLVFKYIS</sequence>
<feature type="active site" description="Acyl-ester intermediate" evidence="4">
    <location>
        <position position="189"/>
    </location>
</feature>
<dbReference type="SUPFAM" id="SSF53474">
    <property type="entry name" value="alpha/beta-Hydrolases"/>
    <property type="match status" value="1"/>
</dbReference>
<dbReference type="InterPro" id="IPR050654">
    <property type="entry name" value="AChE-related_enzymes"/>
</dbReference>
<dbReference type="Pfam" id="PF00135">
    <property type="entry name" value="COesterase"/>
    <property type="match status" value="1"/>
</dbReference>
<evidence type="ECO:0000256" key="5">
    <source>
        <dbReference type="RuleBase" id="RU361235"/>
    </source>
</evidence>
<feature type="domain" description="Carboxylesterase type B" evidence="6">
    <location>
        <begin position="4"/>
        <end position="471"/>
    </location>
</feature>
<keyword evidence="2 5" id="KW-0378">Hydrolase</keyword>
<comment type="similarity">
    <text evidence="1 5">Belongs to the type-B carboxylesterase/lipase family.</text>
</comment>
<evidence type="ECO:0000313" key="7">
    <source>
        <dbReference type="EMBL" id="AKG35474.1"/>
    </source>
</evidence>
<protein>
    <recommendedName>
        <fullName evidence="5">Carboxylic ester hydrolase</fullName>
        <ecNumber evidence="5">3.1.1.-</ecNumber>
    </recommendedName>
</protein>
<dbReference type="RefSeq" id="WP_046723391.1">
    <property type="nucleotide sequence ID" value="NZ_CP011114.1"/>
</dbReference>
<dbReference type="InterPro" id="IPR029058">
    <property type="entry name" value="AB_hydrolase_fold"/>
</dbReference>
<dbReference type="InterPro" id="IPR019826">
    <property type="entry name" value="Carboxylesterase_B_AS"/>
</dbReference>
<dbReference type="PROSITE" id="PS00122">
    <property type="entry name" value="CARBOXYLESTERASE_B_1"/>
    <property type="match status" value="1"/>
</dbReference>
<dbReference type="InterPro" id="IPR000997">
    <property type="entry name" value="Cholinesterase"/>
</dbReference>
<dbReference type="PANTHER" id="PTHR43918:SF4">
    <property type="entry name" value="CARBOXYLIC ESTER HYDROLASE"/>
    <property type="match status" value="1"/>
</dbReference>
<organism evidence="7 8">
    <name type="scientific">Paenibacillus durus ATCC 35681</name>
    <dbReference type="NCBI Taxonomy" id="1333534"/>
    <lineage>
        <taxon>Bacteria</taxon>
        <taxon>Bacillati</taxon>
        <taxon>Bacillota</taxon>
        <taxon>Bacilli</taxon>
        <taxon>Bacillales</taxon>
        <taxon>Paenibacillaceae</taxon>
        <taxon>Paenibacillus</taxon>
    </lineage>
</organism>
<dbReference type="GO" id="GO:0004104">
    <property type="term" value="F:cholinesterase activity"/>
    <property type="evidence" value="ECO:0007669"/>
    <property type="project" value="InterPro"/>
</dbReference>
<keyword evidence="3" id="KW-1015">Disulfide bond</keyword>
<feature type="active site" description="Charge relay system" evidence="4">
    <location>
        <position position="400"/>
    </location>
</feature>
<dbReference type="EC" id="3.1.1.-" evidence="5"/>
<reference evidence="7 8" key="1">
    <citation type="submission" date="2015-03" db="EMBL/GenBank/DDBJ databases">
        <authorList>
            <person name="Abdul Halim M."/>
        </authorList>
    </citation>
    <scope>NUCLEOTIDE SEQUENCE [LARGE SCALE GENOMIC DNA]</scope>
    <source>
        <strain evidence="7 8">ATCC 35681</strain>
    </source>
</reference>
<dbReference type="InterPro" id="IPR002018">
    <property type="entry name" value="CarbesteraseB"/>
</dbReference>
<dbReference type="InterPro" id="IPR019819">
    <property type="entry name" value="Carboxylesterase_B_CS"/>
</dbReference>
<dbReference type="HOGENOM" id="CLU_006586_16_4_9"/>
<feature type="active site" description="Charge relay system" evidence="4">
    <location>
        <position position="310"/>
    </location>
</feature>
<dbReference type="PRINTS" id="PR00878">
    <property type="entry name" value="CHOLNESTRASE"/>
</dbReference>
<dbReference type="OrthoDB" id="9775851at2"/>
<evidence type="ECO:0000256" key="2">
    <source>
        <dbReference type="ARBA" id="ARBA00022801"/>
    </source>
</evidence>
<gene>
    <name evidence="7" type="ORF">VK70_13570</name>
</gene>
<dbReference type="AlphaFoldDB" id="A0A0F7FA18"/>
<dbReference type="PROSITE" id="PS00941">
    <property type="entry name" value="CARBOXYLESTERASE_B_2"/>
    <property type="match status" value="1"/>
</dbReference>
<evidence type="ECO:0000313" key="8">
    <source>
        <dbReference type="Proteomes" id="UP000034189"/>
    </source>
</evidence>
<dbReference type="Proteomes" id="UP000034189">
    <property type="component" value="Chromosome"/>
</dbReference>
<dbReference type="EMBL" id="CP011114">
    <property type="protein sequence ID" value="AKG35474.1"/>
    <property type="molecule type" value="Genomic_DNA"/>
</dbReference>
<name>A0A0F7FA18_PAEDU</name>
<dbReference type="ESTHER" id="paedu-a0a0f7fa18">
    <property type="family name" value="Carb_B_Bacteria"/>
</dbReference>
<reference evidence="7 8" key="2">
    <citation type="journal article" date="2016" name="Genome Announc.">
        <title>Genome Sequence of a Gram-Positive Diazotroph, Paenibacillus durus Type Strain ATCC 35681.</title>
        <authorList>
            <person name="Halim M.A."/>
            <person name="Rahman A.Y."/>
            <person name="Sim K.S."/>
            <person name="Yam H.C."/>
            <person name="Rahim A.A."/>
            <person name="Ghazali A.H."/>
            <person name="Najimudin N."/>
        </authorList>
    </citation>
    <scope>NUCLEOTIDE SEQUENCE [LARGE SCALE GENOMIC DNA]</scope>
    <source>
        <strain evidence="7 8">ATCC 35681</strain>
    </source>
</reference>
<evidence type="ECO:0000256" key="4">
    <source>
        <dbReference type="PIRSR" id="PIRSR600997-1"/>
    </source>
</evidence>
<dbReference type="PANTHER" id="PTHR43918">
    <property type="entry name" value="ACETYLCHOLINESTERASE"/>
    <property type="match status" value="1"/>
</dbReference>